<proteinExistence type="predicted"/>
<sequence>MADSSTNNRLLLLPNRPTSPPALQRLPGKARPRDEVLRECEAETAEMRKRIPRVLWVFLIPDLSRAFRWRVQLDCGCITEVITREDGVPPHEMQWDEPIHNWPLPMGQMICRHADSPPEPYRDIAEWGERKEVSFPADPVEPPDYMDPQAWSVIRHDEPHTSAFWTVTLACGHLSEAIAPELDWVPASGPHRAAPERVQQMSAEFERVWLANPELQTERDREHTRRMLAENWPTPRPETLCYTCTEARWILAYERIGWLIPRQRKPAKSVSAAPTPSRSTLERRLRKAEAEAERLRVELGQFDEEAIQQPAHEEHGLARHGDA</sequence>
<evidence type="ECO:0000313" key="2">
    <source>
        <dbReference type="EMBL" id="MFB9464924.1"/>
    </source>
</evidence>
<protein>
    <submittedName>
        <fullName evidence="2">Uncharacterized protein</fullName>
    </submittedName>
</protein>
<name>A0ABV5N3Q0_9ACTN</name>
<dbReference type="EMBL" id="JBHMCY010000037">
    <property type="protein sequence ID" value="MFB9464924.1"/>
    <property type="molecule type" value="Genomic_DNA"/>
</dbReference>
<feature type="region of interest" description="Disordered" evidence="1">
    <location>
        <begin position="1"/>
        <end position="31"/>
    </location>
</feature>
<feature type="compositionally biased region" description="Basic and acidic residues" evidence="1">
    <location>
        <begin position="311"/>
        <end position="323"/>
    </location>
</feature>
<evidence type="ECO:0000313" key="3">
    <source>
        <dbReference type="Proteomes" id="UP001589709"/>
    </source>
</evidence>
<organism evidence="2 3">
    <name type="scientific">Streptomyces cinereospinus</name>
    <dbReference type="NCBI Taxonomy" id="285561"/>
    <lineage>
        <taxon>Bacteria</taxon>
        <taxon>Bacillati</taxon>
        <taxon>Actinomycetota</taxon>
        <taxon>Actinomycetes</taxon>
        <taxon>Kitasatosporales</taxon>
        <taxon>Streptomycetaceae</taxon>
        <taxon>Streptomyces</taxon>
    </lineage>
</organism>
<evidence type="ECO:0000256" key="1">
    <source>
        <dbReference type="SAM" id="MobiDB-lite"/>
    </source>
</evidence>
<feature type="region of interest" description="Disordered" evidence="1">
    <location>
        <begin position="264"/>
        <end position="287"/>
    </location>
</feature>
<reference evidence="2 3" key="1">
    <citation type="submission" date="2024-09" db="EMBL/GenBank/DDBJ databases">
        <authorList>
            <person name="Sun Q."/>
            <person name="Mori K."/>
        </authorList>
    </citation>
    <scope>NUCLEOTIDE SEQUENCE [LARGE SCALE GENOMIC DNA]</scope>
    <source>
        <strain evidence="2 3">JCM 6917</strain>
    </source>
</reference>
<accession>A0ABV5N3Q0</accession>
<dbReference type="RefSeq" id="WP_381347763.1">
    <property type="nucleotide sequence ID" value="NZ_JBHMCY010000037.1"/>
</dbReference>
<dbReference type="Proteomes" id="UP001589709">
    <property type="component" value="Unassembled WGS sequence"/>
</dbReference>
<feature type="compositionally biased region" description="Low complexity" evidence="1">
    <location>
        <begin position="1"/>
        <end position="16"/>
    </location>
</feature>
<feature type="region of interest" description="Disordered" evidence="1">
    <location>
        <begin position="301"/>
        <end position="323"/>
    </location>
</feature>
<comment type="caution">
    <text evidence="2">The sequence shown here is derived from an EMBL/GenBank/DDBJ whole genome shotgun (WGS) entry which is preliminary data.</text>
</comment>
<keyword evidence="3" id="KW-1185">Reference proteome</keyword>
<gene>
    <name evidence="2" type="ORF">ACFF45_19965</name>
</gene>